<dbReference type="EMBL" id="CP015970">
    <property type="protein sequence ID" value="AOZ45539.1"/>
    <property type="molecule type" value="Genomic_DNA"/>
</dbReference>
<dbReference type="Gene3D" id="3.90.1720.10">
    <property type="entry name" value="endopeptidase domain like (from Nostoc punctiforme)"/>
    <property type="match status" value="1"/>
</dbReference>
<feature type="region of interest" description="Disordered" evidence="6">
    <location>
        <begin position="1"/>
        <end position="20"/>
    </location>
</feature>
<dbReference type="PROSITE" id="PS51935">
    <property type="entry name" value="NLPC_P60"/>
    <property type="match status" value="1"/>
</dbReference>
<evidence type="ECO:0000256" key="6">
    <source>
        <dbReference type="SAM" id="MobiDB-lite"/>
    </source>
</evidence>
<dbReference type="GO" id="GO:0006508">
    <property type="term" value="P:proteolysis"/>
    <property type="evidence" value="ECO:0007669"/>
    <property type="project" value="UniProtKB-KW"/>
</dbReference>
<accession>A0AAC8YHM3</accession>
<dbReference type="EMBL" id="CP014352">
    <property type="protein sequence ID" value="AMS06749.1"/>
    <property type="molecule type" value="Genomic_DNA"/>
</dbReference>
<evidence type="ECO:0000256" key="5">
    <source>
        <dbReference type="SAM" id="Coils"/>
    </source>
</evidence>
<sequence>MAQNRQADSKTRGAEKGRRLGRGLAATALSSAIVVSGLVAGQTRAAAEPDTVSEAKSELAAIEDQSHKLDAQYTTAQANLDKAEKSLKSAEKDLVSQRAKVASMRKTLSALAANDYQNGNISLSAQMVTSGDAGQFLSRLTTMQNVSDRTKSRFQSFQSEQARLQTLEKQAASDRTTIKASRDSQAVLLKKTKAKEADAKKVLASLTAQEQQKLAREQAAAAQSRANAASQNSRSEVRSDTSASSTSSSSSSSSSSTSASGRAATAIAFAKSKIGGPYVYGGTGPTGYDCSGLMQAAWAAAGVSLPRTSQEQFGAGTSVSTSNLQPGDLVFYYSGPSHVGMYIGGGQIVHAANPSAGIKISSVGEMPITGARHVG</sequence>
<feature type="transmembrane region" description="Helical" evidence="7">
    <location>
        <begin position="20"/>
        <end position="40"/>
    </location>
</feature>
<evidence type="ECO:0000256" key="4">
    <source>
        <dbReference type="ARBA" id="ARBA00022807"/>
    </source>
</evidence>
<keyword evidence="3" id="KW-0378">Hydrolase</keyword>
<feature type="coiled-coil region" evidence="5">
    <location>
        <begin position="52"/>
        <end position="107"/>
    </location>
</feature>
<dbReference type="Gene3D" id="6.10.250.3150">
    <property type="match status" value="1"/>
</dbReference>
<evidence type="ECO:0000313" key="10">
    <source>
        <dbReference type="EMBL" id="AOZ45539.1"/>
    </source>
</evidence>
<evidence type="ECO:0000256" key="2">
    <source>
        <dbReference type="ARBA" id="ARBA00022670"/>
    </source>
</evidence>
<evidence type="ECO:0000313" key="9">
    <source>
        <dbReference type="EMBL" id="AMS06749.1"/>
    </source>
</evidence>
<keyword evidence="7" id="KW-1133">Transmembrane helix</keyword>
<evidence type="ECO:0000313" key="12">
    <source>
        <dbReference type="Proteomes" id="UP000178666"/>
    </source>
</evidence>
<dbReference type="Pfam" id="PF00877">
    <property type="entry name" value="NLPC_P60"/>
    <property type="match status" value="1"/>
</dbReference>
<dbReference type="PANTHER" id="PTHR47053:SF1">
    <property type="entry name" value="MUREIN DD-ENDOPEPTIDASE MEPH-RELATED"/>
    <property type="match status" value="1"/>
</dbReference>
<reference evidence="10 12" key="1">
    <citation type="journal article" date="2016" name="Plant Dis.">
        <title>Improved production of propionic acid using genome shuffling.</title>
        <authorList>
            <person name="Luna-Flores C.H."/>
            <person name="Palfreyman R.W."/>
            <person name="Kromer J.O."/>
            <person name="Nielsen L.K."/>
            <person name="Marcellin E."/>
        </authorList>
    </citation>
    <scope>NUCLEOTIDE SEQUENCE [LARGE SCALE GENOMIC DNA]</scope>
    <source>
        <strain evidence="10 12">F3E8</strain>
    </source>
</reference>
<feature type="region of interest" description="Disordered" evidence="6">
    <location>
        <begin position="216"/>
        <end position="258"/>
    </location>
</feature>
<proteinExistence type="inferred from homology"/>
<feature type="compositionally biased region" description="Basic and acidic residues" evidence="6">
    <location>
        <begin position="7"/>
        <end position="18"/>
    </location>
</feature>
<dbReference type="Proteomes" id="UP000075221">
    <property type="component" value="Chromosome"/>
</dbReference>
<dbReference type="PANTHER" id="PTHR47053">
    <property type="entry name" value="MUREIN DD-ENDOPEPTIDASE MEPH-RELATED"/>
    <property type="match status" value="1"/>
</dbReference>
<keyword evidence="7" id="KW-0812">Transmembrane</keyword>
<evidence type="ECO:0000313" key="11">
    <source>
        <dbReference type="Proteomes" id="UP000075221"/>
    </source>
</evidence>
<keyword evidence="7" id="KW-0472">Membrane</keyword>
<keyword evidence="5" id="KW-0175">Coiled coil</keyword>
<keyword evidence="2" id="KW-0645">Protease</keyword>
<comment type="similarity">
    <text evidence="1">Belongs to the peptidase C40 family.</text>
</comment>
<dbReference type="AlphaFoldDB" id="A0AAC8YHM3"/>
<keyword evidence="4" id="KW-0788">Thiol protease</keyword>
<dbReference type="Proteomes" id="UP000178666">
    <property type="component" value="Chromosome"/>
</dbReference>
<protein>
    <recommendedName>
        <fullName evidence="8">NlpC/P60 domain-containing protein</fullName>
    </recommendedName>
</protein>
<dbReference type="GO" id="GO:0008234">
    <property type="term" value="F:cysteine-type peptidase activity"/>
    <property type="evidence" value="ECO:0007669"/>
    <property type="project" value="UniProtKB-KW"/>
</dbReference>
<dbReference type="InterPro" id="IPR051202">
    <property type="entry name" value="Peptidase_C40"/>
</dbReference>
<dbReference type="SUPFAM" id="SSF54001">
    <property type="entry name" value="Cysteine proteinases"/>
    <property type="match status" value="1"/>
</dbReference>
<dbReference type="InterPro" id="IPR000064">
    <property type="entry name" value="NLP_P60_dom"/>
</dbReference>
<evidence type="ECO:0000256" key="3">
    <source>
        <dbReference type="ARBA" id="ARBA00022801"/>
    </source>
</evidence>
<dbReference type="InterPro" id="IPR038765">
    <property type="entry name" value="Papain-like_cys_pep_sf"/>
</dbReference>
<dbReference type="RefSeq" id="WP_062820501.1">
    <property type="nucleotide sequence ID" value="NZ_CP014352.1"/>
</dbReference>
<feature type="domain" description="NlpC/P60" evidence="8">
    <location>
        <begin position="260"/>
        <end position="375"/>
    </location>
</feature>
<evidence type="ECO:0000256" key="7">
    <source>
        <dbReference type="SAM" id="Phobius"/>
    </source>
</evidence>
<name>A0AAC8YHM3_9ACTN</name>
<evidence type="ECO:0000256" key="1">
    <source>
        <dbReference type="ARBA" id="ARBA00007074"/>
    </source>
</evidence>
<reference evidence="9 11" key="2">
    <citation type="submission" date="2016-02" db="EMBL/GenBank/DDBJ databases">
        <title>Complete Genome Sequence of Propionibacterium acidipropionici ATCC 55737.</title>
        <authorList>
            <person name="Luna Flores C.H."/>
            <person name="Nielsen L.K."/>
            <person name="Marcellin E."/>
        </authorList>
    </citation>
    <scope>NUCLEOTIDE SEQUENCE [LARGE SCALE GENOMIC DNA]</scope>
    <source>
        <strain evidence="9 11">ATCC 55737</strain>
    </source>
</reference>
<keyword evidence="12" id="KW-1185">Reference proteome</keyword>
<gene>
    <name evidence="10" type="ORF">A8L58_01110</name>
    <name evidence="9" type="ORF">AXH35_16170</name>
</gene>
<organism evidence="9 11">
    <name type="scientific">Acidipropionibacterium acidipropionici</name>
    <dbReference type="NCBI Taxonomy" id="1748"/>
    <lineage>
        <taxon>Bacteria</taxon>
        <taxon>Bacillati</taxon>
        <taxon>Actinomycetota</taxon>
        <taxon>Actinomycetes</taxon>
        <taxon>Propionibacteriales</taxon>
        <taxon>Propionibacteriaceae</taxon>
        <taxon>Acidipropionibacterium</taxon>
    </lineage>
</organism>
<evidence type="ECO:0000259" key="8">
    <source>
        <dbReference type="PROSITE" id="PS51935"/>
    </source>
</evidence>